<dbReference type="AlphaFoldDB" id="A0A1E1IT64"/>
<protein>
    <submittedName>
        <fullName evidence="2">Uncharacterized protein</fullName>
    </submittedName>
</protein>
<name>A0A1E1IT64_LEIGU</name>
<dbReference type="EMBL" id="CALQ01000555">
    <property type="protein sequence ID" value="CCM14414.1"/>
    <property type="molecule type" value="Genomic_DNA"/>
</dbReference>
<evidence type="ECO:0000256" key="1">
    <source>
        <dbReference type="SAM" id="MobiDB-lite"/>
    </source>
</evidence>
<feature type="compositionally biased region" description="Low complexity" evidence="1">
    <location>
        <begin position="40"/>
        <end position="67"/>
    </location>
</feature>
<gene>
    <name evidence="2" type="primary">LgM4147LRVhigh.18.00690.00130</name>
    <name evidence="2" type="ORF">BN36_1819190</name>
</gene>
<evidence type="ECO:0000313" key="2">
    <source>
        <dbReference type="EMBL" id="CCM14414.1"/>
    </source>
</evidence>
<organism evidence="2">
    <name type="scientific">Leishmania guyanensis</name>
    <dbReference type="NCBI Taxonomy" id="5670"/>
    <lineage>
        <taxon>Eukaryota</taxon>
        <taxon>Discoba</taxon>
        <taxon>Euglenozoa</taxon>
        <taxon>Kinetoplastea</taxon>
        <taxon>Metakinetoplastina</taxon>
        <taxon>Trypanosomatida</taxon>
        <taxon>Trypanosomatidae</taxon>
        <taxon>Leishmaniinae</taxon>
        <taxon>Leishmania</taxon>
        <taxon>Leishmania guyanensis species complex</taxon>
    </lineage>
</organism>
<reference evidence="2" key="1">
    <citation type="submission" date="2012-08" db="EMBL/GenBank/DDBJ databases">
        <title>Comparative genomics of metastatic and non-metastatic Leishmania guyanensis provides insights into polygenic factors involved in Leishmania RNA virus infection.</title>
        <authorList>
            <person name="Smith D."/>
            <person name="Hertz-Fowler C."/>
            <person name="Martin R."/>
            <person name="Dickens N."/>
            <person name="Fasel N."/>
            <person name="Falquet L."/>
            <person name="Beverley S."/>
            <person name="Zangger H."/>
            <person name="Calderon-Copete S."/>
            <person name="Mottram J."/>
            <person name="Xenarios I."/>
        </authorList>
    </citation>
    <scope>NUCLEOTIDE SEQUENCE</scope>
    <source>
        <strain evidence="2">MHOM/BR/75/M4147/SSU:IR2SAT-LUC</strain>
    </source>
</reference>
<proteinExistence type="predicted"/>
<sequence>MRSIHLSLATQSVIALHAVCAARRFFQEGPASPPSPSPSPRGTSSSATAPTAASPSSSSCSSKGAPTDRLQSDDTEGWILSFVKRSVESGRQSQEAAEYFRGILHDESDFRQCLLEARRLMGGQDPEQLTRYQQGQLAERLGNYVSGLASDKLRCMHAEEQSTKRYTQDGTPTGENYWFEAGNTLSSPAVPEFIKDEILKDMQQERSVKSPAFVQPAEEEKLVTEDDDYASHLRRQRHKLLRGSDLT</sequence>
<accession>A0A1E1IT64</accession>
<feature type="region of interest" description="Disordered" evidence="1">
    <location>
        <begin position="205"/>
        <end position="226"/>
    </location>
</feature>
<feature type="region of interest" description="Disordered" evidence="1">
    <location>
        <begin position="27"/>
        <end position="72"/>
    </location>
</feature>